<dbReference type="PANTHER" id="PTHR43975">
    <property type="entry name" value="ZGC:101858"/>
    <property type="match status" value="1"/>
</dbReference>
<dbReference type="Gene3D" id="3.40.50.720">
    <property type="entry name" value="NAD(P)-binding Rossmann-like Domain"/>
    <property type="match status" value="1"/>
</dbReference>
<evidence type="ECO:0000313" key="2">
    <source>
        <dbReference type="EMBL" id="RUQ59821.1"/>
    </source>
</evidence>
<dbReference type="AlphaFoldDB" id="A0A433IZ49"/>
<sequence>MQRFQNKAVIVTGAASGMGEATARRFSEEGAMVALIDRNEEGLRRLAADLPAERTLVHPTDVSDSRAVDAMVQAVVERFGRLDVIVNNAGVHAAGEPDGITDAQWRDVMNTDVDGVFYGCRAAIPHLAKTKGSIVNTASVSGTGGDWGMSPYNAAKGAVVNLTRALALDLGKKGIRVNAVCPSLTRTGMTEDMLKDKDLVAKFEERIPLGRVCEPREVAAVIAFLASDDASFVTGANMPVDGGVSASNGQPAQG</sequence>
<dbReference type="PRINTS" id="PR00081">
    <property type="entry name" value="GDHRDH"/>
</dbReference>
<evidence type="ECO:0000256" key="1">
    <source>
        <dbReference type="ARBA" id="ARBA00006484"/>
    </source>
</evidence>
<dbReference type="PROSITE" id="PS00061">
    <property type="entry name" value="ADH_SHORT"/>
    <property type="match status" value="1"/>
</dbReference>
<proteinExistence type="inferred from homology"/>
<dbReference type="PRINTS" id="PR00080">
    <property type="entry name" value="SDRFAMILY"/>
</dbReference>
<dbReference type="Pfam" id="PF13561">
    <property type="entry name" value="adh_short_C2"/>
    <property type="match status" value="1"/>
</dbReference>
<dbReference type="RefSeq" id="WP_127005175.1">
    <property type="nucleotide sequence ID" value="NZ_CP173191.1"/>
</dbReference>
<dbReference type="OrthoDB" id="9804774at2"/>
<comment type="similarity">
    <text evidence="1">Belongs to the short-chain dehydrogenases/reductases (SDR) family.</text>
</comment>
<dbReference type="NCBIfam" id="NF005559">
    <property type="entry name" value="PRK07231.1"/>
    <property type="match status" value="1"/>
</dbReference>
<dbReference type="Proteomes" id="UP000280346">
    <property type="component" value="Unassembled WGS sequence"/>
</dbReference>
<dbReference type="InterPro" id="IPR020904">
    <property type="entry name" value="Sc_DH/Rdtase_CS"/>
</dbReference>
<dbReference type="PANTHER" id="PTHR43975:SF2">
    <property type="entry name" value="EG:BACR7A4.14 PROTEIN-RELATED"/>
    <property type="match status" value="1"/>
</dbReference>
<reference evidence="2 3" key="1">
    <citation type="submission" date="2018-12" db="EMBL/GenBank/DDBJ databases">
        <authorList>
            <person name="Yang Y."/>
        </authorList>
    </citation>
    <scope>NUCLEOTIDE SEQUENCE [LARGE SCALE GENOMIC DNA]</scope>
    <source>
        <strain evidence="2 3">GSF71</strain>
    </source>
</reference>
<evidence type="ECO:0000313" key="3">
    <source>
        <dbReference type="Proteomes" id="UP000280346"/>
    </source>
</evidence>
<dbReference type="InterPro" id="IPR002347">
    <property type="entry name" value="SDR_fam"/>
</dbReference>
<gene>
    <name evidence="2" type="ORF">EJ913_30900</name>
</gene>
<dbReference type="EMBL" id="RZIJ01000059">
    <property type="protein sequence ID" value="RUQ59821.1"/>
    <property type="molecule type" value="Genomic_DNA"/>
</dbReference>
<dbReference type="CDD" id="cd05233">
    <property type="entry name" value="SDR_c"/>
    <property type="match status" value="1"/>
</dbReference>
<accession>A0A433IZ49</accession>
<dbReference type="SUPFAM" id="SSF51735">
    <property type="entry name" value="NAD(P)-binding Rossmann-fold domains"/>
    <property type="match status" value="1"/>
</dbReference>
<protein>
    <submittedName>
        <fullName evidence="2">SDR family oxidoreductase</fullName>
    </submittedName>
</protein>
<organism evidence="2 3">
    <name type="scientific">Azospirillum doebereinerae</name>
    <dbReference type="NCBI Taxonomy" id="92933"/>
    <lineage>
        <taxon>Bacteria</taxon>
        <taxon>Pseudomonadati</taxon>
        <taxon>Pseudomonadota</taxon>
        <taxon>Alphaproteobacteria</taxon>
        <taxon>Rhodospirillales</taxon>
        <taxon>Azospirillaceae</taxon>
        <taxon>Azospirillum</taxon>
    </lineage>
</organism>
<comment type="caution">
    <text evidence="2">The sequence shown here is derived from an EMBL/GenBank/DDBJ whole genome shotgun (WGS) entry which is preliminary data.</text>
</comment>
<dbReference type="InterPro" id="IPR036291">
    <property type="entry name" value="NAD(P)-bd_dom_sf"/>
</dbReference>
<keyword evidence="3" id="KW-1185">Reference proteome</keyword>
<name>A0A433IZ49_9PROT</name>
<dbReference type="FunFam" id="3.40.50.720:FF:000084">
    <property type="entry name" value="Short-chain dehydrogenase reductase"/>
    <property type="match status" value="1"/>
</dbReference>